<sequence>MDPQKQRAFGVFKPIGHIVASFPNSNLAQQGKNELEVLGIASADIHSYTDTEMLAQIDADLDRASPLAGVGQELNLIKAHRVLAEHGYHWLVIRVIDDSQARLIAGKLCTSGAERAQLYGRFMIEELISHPTDLPQVKDSPDSGLDALTPSGTEEERALIRPKGGQ</sequence>
<organism evidence="2 3">
    <name type="scientific">Comamonas avium</name>
    <dbReference type="NCBI Taxonomy" id="2762231"/>
    <lineage>
        <taxon>Bacteria</taxon>
        <taxon>Pseudomonadati</taxon>
        <taxon>Pseudomonadota</taxon>
        <taxon>Betaproteobacteria</taxon>
        <taxon>Burkholderiales</taxon>
        <taxon>Comamonadaceae</taxon>
        <taxon>Comamonas</taxon>
    </lineage>
</organism>
<name>A0ABR8S7B2_9BURK</name>
<gene>
    <name evidence="2" type="ORF">H9646_02605</name>
</gene>
<dbReference type="Proteomes" id="UP000634919">
    <property type="component" value="Unassembled WGS sequence"/>
</dbReference>
<keyword evidence="3" id="KW-1185">Reference proteome</keyword>
<accession>A0ABR8S7B2</accession>
<protein>
    <submittedName>
        <fullName evidence="2">Uncharacterized protein</fullName>
    </submittedName>
</protein>
<dbReference type="EMBL" id="JACSQK010000001">
    <property type="protein sequence ID" value="MBD7959358.1"/>
    <property type="molecule type" value="Genomic_DNA"/>
</dbReference>
<proteinExistence type="predicted"/>
<reference evidence="2 3" key="1">
    <citation type="submission" date="2020-08" db="EMBL/GenBank/DDBJ databases">
        <title>A Genomic Blueprint of the Chicken Gut Microbiome.</title>
        <authorList>
            <person name="Gilroy R."/>
            <person name="Ravi A."/>
            <person name="Getino M."/>
            <person name="Pursley I."/>
            <person name="Horton D.L."/>
            <person name="Alikhan N.-F."/>
            <person name="Baker D."/>
            <person name="Gharbi K."/>
            <person name="Hall N."/>
            <person name="Watson M."/>
            <person name="Adriaenssens E.M."/>
            <person name="Foster-Nyarko E."/>
            <person name="Jarju S."/>
            <person name="Secka A."/>
            <person name="Antonio M."/>
            <person name="Oren A."/>
            <person name="Chaudhuri R."/>
            <person name="La Ragione R.M."/>
            <person name="Hildebrand F."/>
            <person name="Pallen M.J."/>
        </authorList>
    </citation>
    <scope>NUCLEOTIDE SEQUENCE [LARGE SCALE GENOMIC DNA]</scope>
    <source>
        <strain evidence="2 3">Sa2CVA6</strain>
    </source>
</reference>
<evidence type="ECO:0000313" key="2">
    <source>
        <dbReference type="EMBL" id="MBD7959358.1"/>
    </source>
</evidence>
<feature type="region of interest" description="Disordered" evidence="1">
    <location>
        <begin position="133"/>
        <end position="166"/>
    </location>
</feature>
<evidence type="ECO:0000313" key="3">
    <source>
        <dbReference type="Proteomes" id="UP000634919"/>
    </source>
</evidence>
<dbReference type="RefSeq" id="WP_191721749.1">
    <property type="nucleotide sequence ID" value="NZ_JACSQK010000001.1"/>
</dbReference>
<evidence type="ECO:0000256" key="1">
    <source>
        <dbReference type="SAM" id="MobiDB-lite"/>
    </source>
</evidence>
<comment type="caution">
    <text evidence="2">The sequence shown here is derived from an EMBL/GenBank/DDBJ whole genome shotgun (WGS) entry which is preliminary data.</text>
</comment>